<evidence type="ECO:0000256" key="1">
    <source>
        <dbReference type="ARBA" id="ARBA00004141"/>
    </source>
</evidence>
<comment type="caution">
    <text evidence="8">The sequence shown here is derived from an EMBL/GenBank/DDBJ whole genome shotgun (WGS) entry which is preliminary data.</text>
</comment>
<dbReference type="InterPro" id="IPR018499">
    <property type="entry name" value="Tetraspanin/Peripherin"/>
</dbReference>
<protein>
    <recommendedName>
        <fullName evidence="7">Tetraspanin</fullName>
    </recommendedName>
</protein>
<evidence type="ECO:0000256" key="7">
    <source>
        <dbReference type="RuleBase" id="RU361218"/>
    </source>
</evidence>
<keyword evidence="6" id="KW-1015">Disulfide bond</keyword>
<feature type="transmembrane region" description="Helical" evidence="7">
    <location>
        <begin position="242"/>
        <end position="268"/>
    </location>
</feature>
<evidence type="ECO:0000256" key="6">
    <source>
        <dbReference type="PIRSR" id="PIRSR002419-1"/>
    </source>
</evidence>
<gene>
    <name evidence="8" type="primary">jg5645</name>
    <name evidence="8" type="ORF">PAEG_LOCUS5249</name>
</gene>
<accession>A0A8S4QRE8</accession>
<feature type="transmembrane region" description="Helical" evidence="7">
    <location>
        <begin position="56"/>
        <end position="75"/>
    </location>
</feature>
<evidence type="ECO:0000256" key="3">
    <source>
        <dbReference type="ARBA" id="ARBA00022692"/>
    </source>
</evidence>
<proteinExistence type="inferred from homology"/>
<comment type="similarity">
    <text evidence="2 7">Belongs to the tetraspanin (TM4SF) family.</text>
</comment>
<dbReference type="Proteomes" id="UP000838756">
    <property type="component" value="Unassembled WGS sequence"/>
</dbReference>
<reference evidence="8" key="1">
    <citation type="submission" date="2022-03" db="EMBL/GenBank/DDBJ databases">
        <authorList>
            <person name="Lindestad O."/>
        </authorList>
    </citation>
    <scope>NUCLEOTIDE SEQUENCE</scope>
</reference>
<feature type="transmembrane region" description="Helical" evidence="7">
    <location>
        <begin position="12"/>
        <end position="36"/>
    </location>
</feature>
<evidence type="ECO:0000256" key="2">
    <source>
        <dbReference type="ARBA" id="ARBA00006840"/>
    </source>
</evidence>
<name>A0A8S4QRE8_9NEOP</name>
<dbReference type="InterPro" id="IPR008952">
    <property type="entry name" value="Tetraspanin_EC2_sf"/>
</dbReference>
<evidence type="ECO:0000313" key="9">
    <source>
        <dbReference type="Proteomes" id="UP000838756"/>
    </source>
</evidence>
<dbReference type="GO" id="GO:0016020">
    <property type="term" value="C:membrane"/>
    <property type="evidence" value="ECO:0007669"/>
    <property type="project" value="UniProtKB-SubCell"/>
</dbReference>
<dbReference type="Gene3D" id="1.10.1450.10">
    <property type="entry name" value="Tetraspanin"/>
    <property type="match status" value="1"/>
</dbReference>
<evidence type="ECO:0000256" key="5">
    <source>
        <dbReference type="ARBA" id="ARBA00023136"/>
    </source>
</evidence>
<dbReference type="Pfam" id="PF00335">
    <property type="entry name" value="Tetraspanin"/>
    <property type="match status" value="1"/>
</dbReference>
<dbReference type="PIRSF" id="PIRSF002419">
    <property type="entry name" value="Tetraspanin"/>
    <property type="match status" value="1"/>
</dbReference>
<keyword evidence="9" id="KW-1185">Reference proteome</keyword>
<evidence type="ECO:0000256" key="4">
    <source>
        <dbReference type="ARBA" id="ARBA00022989"/>
    </source>
</evidence>
<keyword evidence="5 7" id="KW-0472">Membrane</keyword>
<comment type="subcellular location">
    <subcellularLocation>
        <location evidence="1 7">Membrane</location>
        <topology evidence="1 7">Multi-pass membrane protein</topology>
    </subcellularLocation>
</comment>
<sequence length="279" mass="31287">MKVPKVLKSLRYSLVAVNSLFLVTGFILLTVGLIALNTYNLYGILVTSKFFTVPNFAIATAAIIFFTAVLGYYGAISEQFYFIAGYTHVRHTNAEYPAGSHYVQRKVPANQVRRQALRKKKKKNKKTKSFYVALLVVILIFEITITVLGFELQNKAVSEIRRPMIESMQQYGKMDVSIAWDNLQMGFECCGISGEQDWTFNRLPVSCCHINPGTISPFECTSGLAYERGCQSVLGEWLGYNAYAIGVTAAFVTCLQVLITAAAAWLAYRSKFEEVELER</sequence>
<feature type="transmembrane region" description="Helical" evidence="7">
    <location>
        <begin position="129"/>
        <end position="150"/>
    </location>
</feature>
<keyword evidence="4 7" id="KW-1133">Transmembrane helix</keyword>
<feature type="disulfide bond" evidence="6">
    <location>
        <begin position="190"/>
        <end position="208"/>
    </location>
</feature>
<keyword evidence="3 7" id="KW-0812">Transmembrane</keyword>
<dbReference type="CDD" id="cd03127">
    <property type="entry name" value="tetraspanin_LEL"/>
    <property type="match status" value="1"/>
</dbReference>
<dbReference type="EMBL" id="CAKXAJ010017978">
    <property type="protein sequence ID" value="CAH2217335.1"/>
    <property type="molecule type" value="Genomic_DNA"/>
</dbReference>
<evidence type="ECO:0000313" key="8">
    <source>
        <dbReference type="EMBL" id="CAH2217335.1"/>
    </source>
</evidence>
<dbReference type="InterPro" id="IPR000301">
    <property type="entry name" value="Tetraspanin_animals"/>
</dbReference>
<dbReference type="AlphaFoldDB" id="A0A8S4QRE8"/>
<feature type="disulfide bond" evidence="6">
    <location>
        <begin position="189"/>
        <end position="220"/>
    </location>
</feature>
<dbReference type="OrthoDB" id="10033535at2759"/>
<dbReference type="SUPFAM" id="SSF48652">
    <property type="entry name" value="Tetraspanin"/>
    <property type="match status" value="1"/>
</dbReference>
<organism evidence="8 9">
    <name type="scientific">Pararge aegeria aegeria</name>
    <dbReference type="NCBI Taxonomy" id="348720"/>
    <lineage>
        <taxon>Eukaryota</taxon>
        <taxon>Metazoa</taxon>
        <taxon>Ecdysozoa</taxon>
        <taxon>Arthropoda</taxon>
        <taxon>Hexapoda</taxon>
        <taxon>Insecta</taxon>
        <taxon>Pterygota</taxon>
        <taxon>Neoptera</taxon>
        <taxon>Endopterygota</taxon>
        <taxon>Lepidoptera</taxon>
        <taxon>Glossata</taxon>
        <taxon>Ditrysia</taxon>
        <taxon>Papilionoidea</taxon>
        <taxon>Nymphalidae</taxon>
        <taxon>Satyrinae</taxon>
        <taxon>Satyrini</taxon>
        <taxon>Parargina</taxon>
        <taxon>Pararge</taxon>
    </lineage>
</organism>
<dbReference type="PANTHER" id="PTHR19282">
    <property type="entry name" value="TETRASPANIN"/>
    <property type="match status" value="1"/>
</dbReference>